<comment type="caution">
    <text evidence="1">The sequence shown here is derived from an EMBL/GenBank/DDBJ whole genome shotgun (WGS) entry which is preliminary data.</text>
</comment>
<gene>
    <name evidence="1" type="ORF">MEDL_20483</name>
</gene>
<reference evidence="1" key="1">
    <citation type="submission" date="2021-03" db="EMBL/GenBank/DDBJ databases">
        <authorList>
            <person name="Bekaert M."/>
        </authorList>
    </citation>
    <scope>NUCLEOTIDE SEQUENCE</scope>
</reference>
<dbReference type="EMBL" id="CAJPWZ010001042">
    <property type="protein sequence ID" value="CAG2206134.1"/>
    <property type="molecule type" value="Genomic_DNA"/>
</dbReference>
<keyword evidence="2" id="KW-1185">Reference proteome</keyword>
<sequence length="253" mass="30309">MFVIKEEDIQNKQCFCILIPDDLLQLYIKRWLDDLTKTSWVEDVIEENSLFINVTFRKAIRHYISQFTTENIASIIKTAPTYCLNLMFVMSVEDINENSEKRYECFGIVIPDDLLQQYIERWFKSLTKTWSVEYVMCDSRLLKNIMFRNSLCNYIRQLDTEKIAALILNADEDFINTMFVMAEQDIKDNDENRHECFGIVIPDNLLQQYMERWFQRLTKTSDLEKFINKNRPINNVTFCIALNEYVRQFNTEK</sequence>
<evidence type="ECO:0000313" key="1">
    <source>
        <dbReference type="EMBL" id="CAG2206134.1"/>
    </source>
</evidence>
<name>A0A8S3RHA8_MYTED</name>
<accession>A0A8S3RHA8</accession>
<organism evidence="1 2">
    <name type="scientific">Mytilus edulis</name>
    <name type="common">Blue mussel</name>
    <dbReference type="NCBI Taxonomy" id="6550"/>
    <lineage>
        <taxon>Eukaryota</taxon>
        <taxon>Metazoa</taxon>
        <taxon>Spiralia</taxon>
        <taxon>Lophotrochozoa</taxon>
        <taxon>Mollusca</taxon>
        <taxon>Bivalvia</taxon>
        <taxon>Autobranchia</taxon>
        <taxon>Pteriomorphia</taxon>
        <taxon>Mytilida</taxon>
        <taxon>Mytiloidea</taxon>
        <taxon>Mytilidae</taxon>
        <taxon>Mytilinae</taxon>
        <taxon>Mytilus</taxon>
    </lineage>
</organism>
<protein>
    <submittedName>
        <fullName evidence="1">Uncharacterized protein</fullName>
    </submittedName>
</protein>
<dbReference type="OrthoDB" id="6196156at2759"/>
<evidence type="ECO:0000313" key="2">
    <source>
        <dbReference type="Proteomes" id="UP000683360"/>
    </source>
</evidence>
<proteinExistence type="predicted"/>
<dbReference type="Proteomes" id="UP000683360">
    <property type="component" value="Unassembled WGS sequence"/>
</dbReference>
<dbReference type="AlphaFoldDB" id="A0A8S3RHA8"/>